<feature type="region of interest" description="Disordered" evidence="1">
    <location>
        <begin position="123"/>
        <end position="160"/>
    </location>
</feature>
<feature type="compositionally biased region" description="Basic and acidic residues" evidence="1">
    <location>
        <begin position="142"/>
        <end position="160"/>
    </location>
</feature>
<protein>
    <submittedName>
        <fullName evidence="2">Uncharacterized protein</fullName>
    </submittedName>
</protein>
<dbReference type="AlphaFoldDB" id="A0ABD1EZ20"/>
<comment type="caution">
    <text evidence="2">The sequence shown here is derived from an EMBL/GenBank/DDBJ whole genome shotgun (WGS) entry which is preliminary data.</text>
</comment>
<name>A0ABD1EZ20_HYPHA</name>
<evidence type="ECO:0000313" key="3">
    <source>
        <dbReference type="Proteomes" id="UP001566132"/>
    </source>
</evidence>
<evidence type="ECO:0000256" key="1">
    <source>
        <dbReference type="SAM" id="MobiDB-lite"/>
    </source>
</evidence>
<feature type="region of interest" description="Disordered" evidence="1">
    <location>
        <begin position="47"/>
        <end position="69"/>
    </location>
</feature>
<accession>A0ABD1EZ20</accession>
<proteinExistence type="predicted"/>
<feature type="compositionally biased region" description="Polar residues" evidence="1">
    <location>
        <begin position="8"/>
        <end position="22"/>
    </location>
</feature>
<reference evidence="2 3" key="1">
    <citation type="submission" date="2024-05" db="EMBL/GenBank/DDBJ databases">
        <title>Genetic variation in Jamaican populations of the coffee berry borer (Hypothenemus hampei).</title>
        <authorList>
            <person name="Errbii M."/>
            <person name="Myrie A."/>
        </authorList>
    </citation>
    <scope>NUCLEOTIDE SEQUENCE [LARGE SCALE GENOMIC DNA]</scope>
    <source>
        <strain evidence="2">JA-Hopewell-2020-01-JO</strain>
        <tissue evidence="2">Whole body</tissue>
    </source>
</reference>
<dbReference type="EMBL" id="JBDJPC010000004">
    <property type="protein sequence ID" value="KAL1506280.1"/>
    <property type="molecule type" value="Genomic_DNA"/>
</dbReference>
<keyword evidence="3" id="KW-1185">Reference proteome</keyword>
<organism evidence="2 3">
    <name type="scientific">Hypothenemus hampei</name>
    <name type="common">Coffee berry borer</name>
    <dbReference type="NCBI Taxonomy" id="57062"/>
    <lineage>
        <taxon>Eukaryota</taxon>
        <taxon>Metazoa</taxon>
        <taxon>Ecdysozoa</taxon>
        <taxon>Arthropoda</taxon>
        <taxon>Hexapoda</taxon>
        <taxon>Insecta</taxon>
        <taxon>Pterygota</taxon>
        <taxon>Neoptera</taxon>
        <taxon>Endopterygota</taxon>
        <taxon>Coleoptera</taxon>
        <taxon>Polyphaga</taxon>
        <taxon>Cucujiformia</taxon>
        <taxon>Curculionidae</taxon>
        <taxon>Scolytinae</taxon>
        <taxon>Hypothenemus</taxon>
    </lineage>
</organism>
<evidence type="ECO:0000313" key="2">
    <source>
        <dbReference type="EMBL" id="KAL1506280.1"/>
    </source>
</evidence>
<feature type="region of interest" description="Disordered" evidence="1">
    <location>
        <begin position="1"/>
        <end position="30"/>
    </location>
</feature>
<sequence>MSCRENCGSLNNATSKSQNAFSRTAPPPSHRPVHIAIERSPDQMVSNLSEYSGYGNLRTPPATRASTPGPYGYPCQFDTFGSQIADYNLSWMPKDIDLSELLNHNGQIPSRFRRADQRVSVIVPNATPPPTVSTPLNANPLLEKEQERDQLTPQMKKNERERRESLMEWFDRSIEKELKKHRSSSFLATPYSHPVSPTAEPQLNLSKGTLERLSGATASQIEMCLDLRKEPDTELVDAVEKFATAEARCAFAGAVKAAEAAAVAAPPDLVEEAALASARGFQTDIKASSVQGELQGLRPVEVLGYIGVTNPKYPTKRE</sequence>
<gene>
    <name evidence="2" type="ORF">ABEB36_005672</name>
</gene>
<dbReference type="Proteomes" id="UP001566132">
    <property type="component" value="Unassembled WGS sequence"/>
</dbReference>